<dbReference type="InterPro" id="IPR027267">
    <property type="entry name" value="AH/BAR_dom_sf"/>
</dbReference>
<feature type="domain" description="BAR" evidence="10">
    <location>
        <begin position="24"/>
        <end position="242"/>
    </location>
</feature>
<keyword evidence="3 7" id="KW-0728">SH3 domain</keyword>
<feature type="domain" description="SH3" evidence="9">
    <location>
        <begin position="351"/>
        <end position="415"/>
    </location>
</feature>
<dbReference type="Proteomes" id="UP000838756">
    <property type="component" value="Unassembled WGS sequence"/>
</dbReference>
<evidence type="ECO:0000259" key="9">
    <source>
        <dbReference type="PROSITE" id="PS50002"/>
    </source>
</evidence>
<evidence type="ECO:0000256" key="8">
    <source>
        <dbReference type="SAM" id="MobiDB-lite"/>
    </source>
</evidence>
<keyword evidence="4" id="KW-0963">Cytoplasm</keyword>
<dbReference type="OrthoDB" id="446293at2759"/>
<sequence length="415" mass="47430">MAESKGALIAKSMQKHAGRAKEKLLQNLGKVDRTLDDIFEEHLQNFNRQHQTATRLQKEFNNYIRCIRAVQTASKSLMEAITEVYESGWSGHDLLYVQAQNMEMLWQDFSHKLGDQVLIPLNTYTNQFPEVRKKIEKRGRKLVDYDGQRHSFQNLQANAAKRRDDVKITKGREQLEEAKRTYEVLNSELHDELPALYDSRVLFYVNNLETLFSAEQLFHSESSKVFSELEAITDKLAMESQRGTYKKPSIKAMPAQNGNASPANTVQTSPPVTPATQPADDKKVEELYDIPVGSPEAVQKLNNNVEEKRQNDDDVNENVEKKETDNQNETPKAEEVYDIPVGATLAGLPAGTLYRVRATYRYTREDCDELSFEVGDIIRVVEYDDPDEQEEGWLMGIKESTNEKGMFPANFTRPI</sequence>
<evidence type="ECO:0000256" key="1">
    <source>
        <dbReference type="ARBA" id="ARBA00004308"/>
    </source>
</evidence>
<dbReference type="PRINTS" id="PR01251">
    <property type="entry name" value="AMPHIPHYSIN"/>
</dbReference>
<dbReference type="PANTHER" id="PTHR46514">
    <property type="entry name" value="AMPHIPHYSIN"/>
    <property type="match status" value="1"/>
</dbReference>
<dbReference type="Pfam" id="PF14604">
    <property type="entry name" value="SH3_9"/>
    <property type="match status" value="1"/>
</dbReference>
<organism evidence="11 12">
    <name type="scientific">Pararge aegeria aegeria</name>
    <dbReference type="NCBI Taxonomy" id="348720"/>
    <lineage>
        <taxon>Eukaryota</taxon>
        <taxon>Metazoa</taxon>
        <taxon>Ecdysozoa</taxon>
        <taxon>Arthropoda</taxon>
        <taxon>Hexapoda</taxon>
        <taxon>Insecta</taxon>
        <taxon>Pterygota</taxon>
        <taxon>Neoptera</taxon>
        <taxon>Endopterygota</taxon>
        <taxon>Lepidoptera</taxon>
        <taxon>Glossata</taxon>
        <taxon>Ditrysia</taxon>
        <taxon>Papilionoidea</taxon>
        <taxon>Nymphalidae</taxon>
        <taxon>Satyrinae</taxon>
        <taxon>Satyrini</taxon>
        <taxon>Parargina</taxon>
        <taxon>Pararge</taxon>
    </lineage>
</organism>
<gene>
    <name evidence="11" type="primary">jg1120</name>
    <name evidence="11" type="ORF">PAEG_LOCUS10395</name>
</gene>
<dbReference type="InterPro" id="IPR001452">
    <property type="entry name" value="SH3_domain"/>
</dbReference>
<dbReference type="InterPro" id="IPR036028">
    <property type="entry name" value="SH3-like_dom_sf"/>
</dbReference>
<dbReference type="PROSITE" id="PS50002">
    <property type="entry name" value="SH3"/>
    <property type="match status" value="1"/>
</dbReference>
<dbReference type="PROSITE" id="PS51021">
    <property type="entry name" value="BAR"/>
    <property type="match status" value="1"/>
</dbReference>
<dbReference type="Gene3D" id="2.30.30.40">
    <property type="entry name" value="SH3 Domains"/>
    <property type="match status" value="1"/>
</dbReference>
<evidence type="ECO:0000313" key="11">
    <source>
        <dbReference type="EMBL" id="CAH2232075.1"/>
    </source>
</evidence>
<keyword evidence="12" id="KW-1185">Reference proteome</keyword>
<comment type="subcellular location">
    <subcellularLocation>
        <location evidence="2">Cytoplasm</location>
    </subcellularLocation>
    <subcellularLocation>
        <location evidence="1">Endomembrane system</location>
    </subcellularLocation>
</comment>
<dbReference type="GO" id="GO:0005737">
    <property type="term" value="C:cytoplasm"/>
    <property type="evidence" value="ECO:0007669"/>
    <property type="project" value="UniProtKB-SubCell"/>
</dbReference>
<evidence type="ECO:0000256" key="7">
    <source>
        <dbReference type="PROSITE-ProRule" id="PRU00192"/>
    </source>
</evidence>
<name>A0A8S4R9R2_9NEOP</name>
<feature type="region of interest" description="Disordered" evidence="8">
    <location>
        <begin position="240"/>
        <end position="331"/>
    </location>
</feature>
<comment type="caution">
    <text evidence="11">The sequence shown here is derived from an EMBL/GenBank/DDBJ whole genome shotgun (WGS) entry which is preliminary data.</text>
</comment>
<dbReference type="InterPro" id="IPR004148">
    <property type="entry name" value="BAR_dom"/>
</dbReference>
<accession>A0A8S4R9R2</accession>
<feature type="compositionally biased region" description="Basic and acidic residues" evidence="8">
    <location>
        <begin position="305"/>
        <end position="331"/>
    </location>
</feature>
<evidence type="ECO:0000259" key="10">
    <source>
        <dbReference type="PROSITE" id="PS51021"/>
    </source>
</evidence>
<keyword evidence="6" id="KW-0472">Membrane</keyword>
<dbReference type="PRINTS" id="PR00452">
    <property type="entry name" value="SH3DOMAIN"/>
</dbReference>
<evidence type="ECO:0000256" key="6">
    <source>
        <dbReference type="ARBA" id="ARBA00023136"/>
    </source>
</evidence>
<evidence type="ECO:0000256" key="4">
    <source>
        <dbReference type="ARBA" id="ARBA00022490"/>
    </source>
</evidence>
<dbReference type="EMBL" id="CAKXAJ010024864">
    <property type="protein sequence ID" value="CAH2232075.1"/>
    <property type="molecule type" value="Genomic_DNA"/>
</dbReference>
<dbReference type="SUPFAM" id="SSF50044">
    <property type="entry name" value="SH3-domain"/>
    <property type="match status" value="1"/>
</dbReference>
<dbReference type="Gene3D" id="1.20.1270.60">
    <property type="entry name" value="Arfaptin homology (AH) domain/BAR domain"/>
    <property type="match status" value="1"/>
</dbReference>
<evidence type="ECO:0000313" key="12">
    <source>
        <dbReference type="Proteomes" id="UP000838756"/>
    </source>
</evidence>
<dbReference type="CDD" id="cd11790">
    <property type="entry name" value="SH3_Amphiphysin"/>
    <property type="match status" value="1"/>
</dbReference>
<evidence type="ECO:0000256" key="5">
    <source>
        <dbReference type="ARBA" id="ARBA00023054"/>
    </source>
</evidence>
<dbReference type="SUPFAM" id="SSF103657">
    <property type="entry name" value="BAR/IMD domain-like"/>
    <property type="match status" value="1"/>
</dbReference>
<dbReference type="PANTHER" id="PTHR46514:SF3">
    <property type="entry name" value="AMPHIPHYSIN"/>
    <property type="match status" value="1"/>
</dbReference>
<dbReference type="Pfam" id="PF03114">
    <property type="entry name" value="BAR"/>
    <property type="match status" value="1"/>
</dbReference>
<dbReference type="GO" id="GO:0012505">
    <property type="term" value="C:endomembrane system"/>
    <property type="evidence" value="ECO:0007669"/>
    <property type="project" value="UniProtKB-SubCell"/>
</dbReference>
<proteinExistence type="predicted"/>
<dbReference type="GO" id="GO:0005886">
    <property type="term" value="C:plasma membrane"/>
    <property type="evidence" value="ECO:0007669"/>
    <property type="project" value="TreeGrafter"/>
</dbReference>
<keyword evidence="5" id="KW-0175">Coiled coil</keyword>
<protein>
    <submittedName>
        <fullName evidence="11">Jg1120 protein</fullName>
    </submittedName>
</protein>
<dbReference type="AlphaFoldDB" id="A0A8S4R9R2"/>
<dbReference type="FunFam" id="1.20.1270.60:FF:000013">
    <property type="entry name" value="Amphiphysin isoform 2"/>
    <property type="match status" value="1"/>
</dbReference>
<dbReference type="GO" id="GO:0005543">
    <property type="term" value="F:phospholipid binding"/>
    <property type="evidence" value="ECO:0007669"/>
    <property type="project" value="TreeGrafter"/>
</dbReference>
<evidence type="ECO:0000256" key="2">
    <source>
        <dbReference type="ARBA" id="ARBA00004496"/>
    </source>
</evidence>
<feature type="compositionally biased region" description="Polar residues" evidence="8">
    <location>
        <begin position="256"/>
        <end position="276"/>
    </location>
</feature>
<evidence type="ECO:0000256" key="3">
    <source>
        <dbReference type="ARBA" id="ARBA00022443"/>
    </source>
</evidence>
<dbReference type="SMART" id="SM00721">
    <property type="entry name" value="BAR"/>
    <property type="match status" value="1"/>
</dbReference>
<dbReference type="FunFam" id="2.30.30.40:FF:000172">
    <property type="entry name" value="Amphiphysin, isoform B"/>
    <property type="match status" value="1"/>
</dbReference>
<reference evidence="11" key="1">
    <citation type="submission" date="2022-03" db="EMBL/GenBank/DDBJ databases">
        <authorList>
            <person name="Lindestad O."/>
        </authorList>
    </citation>
    <scope>NUCLEOTIDE SEQUENCE</scope>
</reference>
<dbReference type="SMART" id="SM00326">
    <property type="entry name" value="SH3"/>
    <property type="match status" value="1"/>
</dbReference>
<dbReference type="InterPro" id="IPR003005">
    <property type="entry name" value="Amphiphysin"/>
</dbReference>